<dbReference type="InterPro" id="IPR037382">
    <property type="entry name" value="Rsc/polybromo"/>
</dbReference>
<evidence type="ECO:0000256" key="2">
    <source>
        <dbReference type="ARBA" id="ARBA00022737"/>
    </source>
</evidence>
<feature type="region of interest" description="Disordered" evidence="11">
    <location>
        <begin position="1530"/>
        <end position="1583"/>
    </location>
</feature>
<evidence type="ECO:0000256" key="4">
    <source>
        <dbReference type="ARBA" id="ARBA00023015"/>
    </source>
</evidence>
<dbReference type="Pfam" id="PF01426">
    <property type="entry name" value="BAH"/>
    <property type="match status" value="2"/>
</dbReference>
<feature type="DNA-binding region" description="HMG box" evidence="10">
    <location>
        <begin position="1585"/>
        <end position="1639"/>
    </location>
</feature>
<feature type="domain" description="Bromo" evidence="12">
    <location>
        <begin position="61"/>
        <end position="131"/>
    </location>
</feature>
<dbReference type="InterPro" id="IPR043151">
    <property type="entry name" value="BAH_sf"/>
</dbReference>
<feature type="region of interest" description="Disordered" evidence="11">
    <location>
        <begin position="1425"/>
        <end position="1452"/>
    </location>
</feature>
<dbReference type="GO" id="GO:0003682">
    <property type="term" value="F:chromatin binding"/>
    <property type="evidence" value="ECO:0007669"/>
    <property type="project" value="InterPro"/>
</dbReference>
<dbReference type="CDD" id="cd04717">
    <property type="entry name" value="BAH_polybromo"/>
    <property type="match status" value="1"/>
</dbReference>
<evidence type="ECO:0000313" key="17">
    <source>
        <dbReference type="Proteomes" id="UP000835052"/>
    </source>
</evidence>
<feature type="region of interest" description="Disordered" evidence="11">
    <location>
        <begin position="1773"/>
        <end position="1872"/>
    </location>
</feature>
<feature type="domain" description="HMG box" evidence="13">
    <location>
        <begin position="1585"/>
        <end position="1639"/>
    </location>
</feature>
<keyword evidence="10" id="KW-0238">DNA-binding</keyword>
<feature type="compositionally biased region" description="Acidic residues" evidence="11">
    <location>
        <begin position="326"/>
        <end position="339"/>
    </location>
</feature>
<dbReference type="SMART" id="SM00297">
    <property type="entry name" value="BROMO"/>
    <property type="match status" value="6"/>
</dbReference>
<dbReference type="SMART" id="SM00439">
    <property type="entry name" value="BAH"/>
    <property type="match status" value="2"/>
</dbReference>
<comment type="subcellular location">
    <subcellularLocation>
        <location evidence="1">Nucleus</location>
    </subcellularLocation>
</comment>
<dbReference type="InterPro" id="IPR001487">
    <property type="entry name" value="Bromodomain"/>
</dbReference>
<evidence type="ECO:0000313" key="16">
    <source>
        <dbReference type="EMBL" id="CAD6186179.1"/>
    </source>
</evidence>
<evidence type="ECO:0000256" key="1">
    <source>
        <dbReference type="ARBA" id="ARBA00004123"/>
    </source>
</evidence>
<feature type="compositionally biased region" description="Basic residues" evidence="11">
    <location>
        <begin position="465"/>
        <end position="474"/>
    </location>
</feature>
<dbReference type="PROSITE" id="PS00633">
    <property type="entry name" value="BROMODOMAIN_1"/>
    <property type="match status" value="1"/>
</dbReference>
<evidence type="ECO:0000256" key="3">
    <source>
        <dbReference type="ARBA" id="ARBA00022853"/>
    </source>
</evidence>
<evidence type="ECO:0000259" key="12">
    <source>
        <dbReference type="PROSITE" id="PS50014"/>
    </source>
</evidence>
<dbReference type="Gene3D" id="3.30.160.60">
    <property type="entry name" value="Classic Zinc Finger"/>
    <property type="match status" value="1"/>
</dbReference>
<keyword evidence="4" id="KW-0805">Transcription regulation</keyword>
<dbReference type="SMART" id="SM00398">
    <property type="entry name" value="HMG"/>
    <property type="match status" value="1"/>
</dbReference>
<reference evidence="16" key="1">
    <citation type="submission" date="2020-10" db="EMBL/GenBank/DDBJ databases">
        <authorList>
            <person name="Kikuchi T."/>
        </authorList>
    </citation>
    <scope>NUCLEOTIDE SEQUENCE</scope>
    <source>
        <strain evidence="16">NKZ352</strain>
    </source>
</reference>
<feature type="compositionally biased region" description="Polar residues" evidence="11">
    <location>
        <begin position="1778"/>
        <end position="1792"/>
    </location>
</feature>
<feature type="compositionally biased region" description="Acidic residues" evidence="11">
    <location>
        <begin position="1161"/>
        <end position="1170"/>
    </location>
</feature>
<sequence length="2016" mass="230727">MSTKRKRAADVESTATDSPLSTPSVKRKKGRMSKKEKEEQLADIQKGLAVLEVIRHHKGKEGRLVAEHFARAPSRRTDPEYYKVVSEPIDVTRIQQKLNTDEYRNFEQFCADVELLVKNARAYYKEDTEEYRDAAEIHQVFLESKVKAEKGELVWQDEDGNRATTSARGGDHEENERDRDTTASPEDLDLYMIEDILCGILEFTDSTGRLLCPPFRVLQSKEEFPLYYEKIQHPIDLKKIAEKAREGEYKKMDELEDDINLLFKNAQKFSGKGTEIFNDSEVLLKFVKDKVEQVLDKGCHPKRRDKVRRIVDGLLAQSPSAWASEEFSEDSEEDEDTENKDDPRWRLYWTIRNATNEKDHTSALADPFLELPNRSYYPDYYDEIKSPMSLFMINKKLKRGDYEFDQMFKDLMLIFANACEYNMDGSEVYTFAKKLEKIAVQSAKMLKGDLNVGDFEKKTAVSTPKKPKTPKAPKIKIEVDIGSESDTRTPPPASHKKRSPKKPNGDNGTYPGKPGRKSLNELMIRYRKKMLAIWEAVANEKVGRQGQESYWPASPFMELPSYREYPDYYDVIANPIDMKTIRERIETDKYDLFSDCVADFKRMFANARTYNVPKSRIYADANHLERVMAAAYEANKDGPQESPAAVRRKLALLKPKSPKKRRTQLKLNGGGGGGLAFGQGYSDDESSNSSIRSPEPTPKQTKKGKGGADKKFIEILNRLPIEEQKMWRLLHGVKDYRDEKGRMLSVAFMKLPTREEYPRYYDVIKKPMDLQRIQQRLNAQAYHTLSDLYADLTLMLDNACRYNEPESSIYKDAVSLQRLLLEMKREFGSDESLPRVQVEIRTIFTSIFAAVFSMKDKNERCLADSFVELPELLKAKGIPAEEWPFTFDQIKRNIDKSRYRRLDRLQKDFFDLFDKAREVSKIGSTLFNDAVELQKKFIEERDAKCKGVIFSNAYNVNQKDIDEAVESERSSRSSGRKSAETEEVEEKGNKSPKKLEGEVDLESFEKEGKTFKAPCFAYIARTDDKKLPPHIMRIERIFKNENGDEAVQGSWVYRPNETLHLASRKFFANEVFITPFFDTVLAERLIGQCTVVFVKTFVNNEIRGVEPNDVYACEWRYHGKPKYFLKIKQWEYADEDEKLDLLPRERPISPERTISEFAAAENEEGEEAEDTATQSSSTSSEEDSRLKSTFLLDIDRPEIKAKGTEEDADGRTYFQEMRSKTGRAYAQGQYVLVFNPLKPLCDIMRIDKLWREKDDTECFSGGWFARPADVAHDRGRMFYPKEVFAVNQPDQTRRVLDIQSRCDVMTTKDYIRQRPSEIPECDVFVCESRVQGSTFSEGETSSLFCRGTGAATGEEDYDTSDSPMSLDCAKNVRKFKRPGLAAAVLDRSFETEERQDDESVGLDSTPTPETCLLGWEGRGARLVRSGRDADRETSAAAATAANRRGQTRSSEGIGGHIHRRLLRRRPRRNFSAAAPAAASPLLFLPSSCQYKLHPIVPDDELFIFKTPIAMEKDMSPLLKNEGALPLDALDDLLDDDTDGSESVASANTAKTPIPTEPVASVSSPSPANLPNANTPHWTDSQPKLTVKSKSGYILFSAEIRKRIMHENPDAGFGEVSKIVGVEWKKLSDDQKRQYEVRAEYIATERAKQEAIKAAQERTLQPGQIRIYQCKWANCDSQFDAENGLYEHIVQHHTSQIIMDSDQQFVCMWVTCLRNRKDGKPFPSLPRLHRHMKEKHLTSSSRNVLPGQIGRNFYKLMTVTMANGEQCLQLVHAPMGRPQPSQQPANHPQQMNGNGMMHHHQQTQQHHPQQQHMIQQHHQQAQMNGHHHHPQMSNGEHHHPQYVRQGQPQQVHHQPQQQQQVMYTNSPSCSQYQQVPQPQQAGQMQVAQVTQVITDPGRTIVRAPQHAEPVFVAPPNSIHSRRVLHSEAYLKYIESLTTRPKTGGARWERSLAPSHKTNPHDPNNRNAAGGPHRLPTHWIRECRGRPVTREEDVTKALWRLRDELLQSTCNVDVNSLL</sequence>
<evidence type="ECO:0000256" key="6">
    <source>
        <dbReference type="ARBA" id="ARBA00023163"/>
    </source>
</evidence>
<protein>
    <recommendedName>
        <fullName evidence="18">Protein polybromo-1</fullName>
    </recommendedName>
</protein>
<feature type="region of interest" description="Disordered" evidence="11">
    <location>
        <begin position="1950"/>
        <end position="1974"/>
    </location>
</feature>
<dbReference type="GO" id="GO:0008270">
    <property type="term" value="F:zinc ion binding"/>
    <property type="evidence" value="ECO:0007669"/>
    <property type="project" value="UniProtKB-KW"/>
</dbReference>
<feature type="domain" description="BAH" evidence="15">
    <location>
        <begin position="1223"/>
        <end position="1341"/>
    </location>
</feature>
<dbReference type="EMBL" id="CAJGYM010000004">
    <property type="protein sequence ID" value="CAD6186179.1"/>
    <property type="molecule type" value="Genomic_DNA"/>
</dbReference>
<feature type="domain" description="Bromo" evidence="12">
    <location>
        <begin position="207"/>
        <end position="277"/>
    </location>
</feature>
<dbReference type="FunFam" id="1.20.920.10:FF:000006">
    <property type="entry name" value="protein polybromo-1 isoform X1"/>
    <property type="match status" value="1"/>
</dbReference>
<dbReference type="PANTHER" id="PTHR16062:SF19">
    <property type="entry name" value="PROTEIN POLYBROMO-1"/>
    <property type="match status" value="1"/>
</dbReference>
<feature type="compositionally biased region" description="Polar residues" evidence="11">
    <location>
        <begin position="1540"/>
        <end position="1550"/>
    </location>
</feature>
<feature type="compositionally biased region" description="Polar residues" evidence="11">
    <location>
        <begin position="13"/>
        <end position="24"/>
    </location>
</feature>
<dbReference type="Gene3D" id="2.30.30.490">
    <property type="match status" value="2"/>
</dbReference>
<keyword evidence="9" id="KW-0479">Metal-binding</keyword>
<evidence type="ECO:0000256" key="5">
    <source>
        <dbReference type="ARBA" id="ARBA00023117"/>
    </source>
</evidence>
<feature type="compositionally biased region" description="Low complexity" evidence="11">
    <location>
        <begin position="1801"/>
        <end position="1823"/>
    </location>
</feature>
<feature type="compositionally biased region" description="Low complexity" evidence="11">
    <location>
        <begin position="1846"/>
        <end position="1860"/>
    </location>
</feature>
<keyword evidence="2" id="KW-0677">Repeat</keyword>
<keyword evidence="7 10" id="KW-0539">Nucleus</keyword>
<evidence type="ECO:0000259" key="15">
    <source>
        <dbReference type="PROSITE" id="PS51038"/>
    </source>
</evidence>
<dbReference type="Pfam" id="PF00505">
    <property type="entry name" value="HMG_box"/>
    <property type="match status" value="1"/>
</dbReference>
<dbReference type="GO" id="GO:0016586">
    <property type="term" value="C:RSC-type complex"/>
    <property type="evidence" value="ECO:0007669"/>
    <property type="project" value="InterPro"/>
</dbReference>
<feature type="compositionally biased region" description="Low complexity" evidence="11">
    <location>
        <begin position="1434"/>
        <end position="1444"/>
    </location>
</feature>
<feature type="region of interest" description="Disordered" evidence="11">
    <location>
        <begin position="652"/>
        <end position="707"/>
    </location>
</feature>
<gene>
    <name evidence="16" type="ORF">CAUJ_LOCUS2098</name>
</gene>
<feature type="region of interest" description="Disordered" evidence="11">
    <location>
        <begin position="1159"/>
        <end position="1185"/>
    </location>
</feature>
<dbReference type="PRINTS" id="PR00503">
    <property type="entry name" value="BROMODOMAIN"/>
</dbReference>
<dbReference type="InterPro" id="IPR018359">
    <property type="entry name" value="Bromodomain_CS"/>
</dbReference>
<evidence type="ECO:0000256" key="8">
    <source>
        <dbReference type="PROSITE-ProRule" id="PRU00035"/>
    </source>
</evidence>
<feature type="compositionally biased region" description="Basic residues" evidence="11">
    <location>
        <begin position="652"/>
        <end position="664"/>
    </location>
</feature>
<dbReference type="GO" id="GO:0006368">
    <property type="term" value="P:transcription elongation by RNA polymerase II"/>
    <property type="evidence" value="ECO:0007669"/>
    <property type="project" value="TreeGrafter"/>
</dbReference>
<dbReference type="GO" id="GO:0016514">
    <property type="term" value="C:SWI/SNF complex"/>
    <property type="evidence" value="ECO:0007669"/>
    <property type="project" value="TreeGrafter"/>
</dbReference>
<keyword evidence="6" id="KW-0804">Transcription</keyword>
<feature type="compositionally biased region" description="Polar residues" evidence="11">
    <location>
        <begin position="1574"/>
        <end position="1583"/>
    </location>
</feature>
<feature type="region of interest" description="Disordered" evidence="11">
    <location>
        <begin position="1387"/>
        <end position="1408"/>
    </location>
</feature>
<dbReference type="PROSITE" id="PS00028">
    <property type="entry name" value="ZINC_FINGER_C2H2_1"/>
    <property type="match status" value="1"/>
</dbReference>
<feature type="compositionally biased region" description="Basic and acidic residues" evidence="11">
    <location>
        <begin position="169"/>
        <end position="181"/>
    </location>
</feature>
<dbReference type="PROSITE" id="PS50157">
    <property type="entry name" value="ZINC_FINGER_C2H2_2"/>
    <property type="match status" value="1"/>
</dbReference>
<feature type="domain" description="Bromo" evidence="12">
    <location>
        <begin position="740"/>
        <end position="810"/>
    </location>
</feature>
<keyword evidence="3" id="KW-0156">Chromatin regulator</keyword>
<keyword evidence="5 8" id="KW-0103">Bromodomain</keyword>
<dbReference type="InterPro" id="IPR037968">
    <property type="entry name" value="PBRM1_BD5"/>
</dbReference>
<dbReference type="GO" id="GO:0003677">
    <property type="term" value="F:DNA binding"/>
    <property type="evidence" value="ECO:0007669"/>
    <property type="project" value="UniProtKB-UniRule"/>
</dbReference>
<accession>A0A8S1GSF5</accession>
<dbReference type="InterPro" id="IPR036910">
    <property type="entry name" value="HMG_box_dom_sf"/>
</dbReference>
<name>A0A8S1GSF5_9PELO</name>
<feature type="region of interest" description="Disordered" evidence="11">
    <location>
        <begin position="321"/>
        <end position="340"/>
    </location>
</feature>
<evidence type="ECO:0000256" key="11">
    <source>
        <dbReference type="SAM" id="MobiDB-lite"/>
    </source>
</evidence>
<dbReference type="PANTHER" id="PTHR16062">
    <property type="entry name" value="SWI/SNF-RELATED"/>
    <property type="match status" value="1"/>
</dbReference>
<feature type="compositionally biased region" description="Low complexity" evidence="11">
    <location>
        <begin position="1557"/>
        <end position="1573"/>
    </location>
</feature>
<organism evidence="16 17">
    <name type="scientific">Caenorhabditis auriculariae</name>
    <dbReference type="NCBI Taxonomy" id="2777116"/>
    <lineage>
        <taxon>Eukaryota</taxon>
        <taxon>Metazoa</taxon>
        <taxon>Ecdysozoa</taxon>
        <taxon>Nematoda</taxon>
        <taxon>Chromadorea</taxon>
        <taxon>Rhabditida</taxon>
        <taxon>Rhabditina</taxon>
        <taxon>Rhabditomorpha</taxon>
        <taxon>Rhabditoidea</taxon>
        <taxon>Rhabditidae</taxon>
        <taxon>Peloderinae</taxon>
        <taxon>Caenorhabditis</taxon>
    </lineage>
</organism>
<dbReference type="InterPro" id="IPR036427">
    <property type="entry name" value="Bromodomain-like_sf"/>
</dbReference>
<keyword evidence="17" id="KW-1185">Reference proteome</keyword>
<dbReference type="Proteomes" id="UP000835052">
    <property type="component" value="Unassembled WGS sequence"/>
</dbReference>
<feature type="region of interest" description="Disordered" evidence="11">
    <location>
        <begin position="459"/>
        <end position="516"/>
    </location>
</feature>
<dbReference type="Gene3D" id="1.10.30.10">
    <property type="entry name" value="High mobility group box domain"/>
    <property type="match status" value="1"/>
</dbReference>
<dbReference type="SUPFAM" id="SSF47370">
    <property type="entry name" value="Bromodomain"/>
    <property type="match status" value="6"/>
</dbReference>
<dbReference type="CDD" id="cd05515">
    <property type="entry name" value="Bromo_polybromo_V"/>
    <property type="match status" value="1"/>
</dbReference>
<feature type="domain" description="Bromo" evidence="12">
    <location>
        <begin position="360"/>
        <end position="429"/>
    </location>
</feature>
<dbReference type="SUPFAM" id="SSF47095">
    <property type="entry name" value="HMG-box"/>
    <property type="match status" value="1"/>
</dbReference>
<feature type="compositionally biased region" description="Gly residues" evidence="11">
    <location>
        <begin position="668"/>
        <end position="677"/>
    </location>
</feature>
<dbReference type="InterPro" id="IPR001025">
    <property type="entry name" value="BAH_dom"/>
</dbReference>
<feature type="domain" description="Bromo" evidence="12">
    <location>
        <begin position="548"/>
        <end position="618"/>
    </location>
</feature>
<evidence type="ECO:0000256" key="7">
    <source>
        <dbReference type="ARBA" id="ARBA00023242"/>
    </source>
</evidence>
<feature type="region of interest" description="Disordered" evidence="11">
    <location>
        <begin position="963"/>
        <end position="999"/>
    </location>
</feature>
<dbReference type="PROSITE" id="PS50014">
    <property type="entry name" value="BROMODOMAIN_2"/>
    <property type="match status" value="5"/>
</dbReference>
<dbReference type="PROSITE" id="PS51038">
    <property type="entry name" value="BAH"/>
    <property type="match status" value="2"/>
</dbReference>
<evidence type="ECO:0008006" key="18">
    <source>
        <dbReference type="Google" id="ProtNLM"/>
    </source>
</evidence>
<feature type="region of interest" description="Disordered" evidence="11">
    <location>
        <begin position="156"/>
        <end position="184"/>
    </location>
</feature>
<dbReference type="GO" id="GO:0006338">
    <property type="term" value="P:chromatin remodeling"/>
    <property type="evidence" value="ECO:0007669"/>
    <property type="project" value="InterPro"/>
</dbReference>
<evidence type="ECO:0000259" key="14">
    <source>
        <dbReference type="PROSITE" id="PS50157"/>
    </source>
</evidence>
<dbReference type="InterPro" id="IPR013087">
    <property type="entry name" value="Znf_C2H2_type"/>
</dbReference>
<proteinExistence type="predicted"/>
<feature type="region of interest" description="Disordered" evidence="11">
    <location>
        <begin position="1"/>
        <end position="39"/>
    </location>
</feature>
<dbReference type="SMART" id="SM00355">
    <property type="entry name" value="ZnF_C2H2"/>
    <property type="match status" value="2"/>
</dbReference>
<feature type="domain" description="C2H2-type" evidence="14">
    <location>
        <begin position="1667"/>
        <end position="1697"/>
    </location>
</feature>
<evidence type="ECO:0000256" key="10">
    <source>
        <dbReference type="PROSITE-ProRule" id="PRU00267"/>
    </source>
</evidence>
<dbReference type="InterPro" id="IPR009071">
    <property type="entry name" value="HMG_box_dom"/>
</dbReference>
<dbReference type="PROSITE" id="PS50118">
    <property type="entry name" value="HMG_BOX_2"/>
    <property type="match status" value="1"/>
</dbReference>
<dbReference type="OrthoDB" id="10009055at2759"/>
<evidence type="ECO:0000256" key="9">
    <source>
        <dbReference type="PROSITE-ProRule" id="PRU00042"/>
    </source>
</evidence>
<comment type="caution">
    <text evidence="16">The sequence shown here is derived from an EMBL/GenBank/DDBJ whole genome shotgun (WGS) entry which is preliminary data.</text>
</comment>
<keyword evidence="9" id="KW-0863">Zinc-finger</keyword>
<dbReference type="Gene3D" id="1.20.920.10">
    <property type="entry name" value="Bromodomain-like"/>
    <property type="match status" value="6"/>
</dbReference>
<feature type="domain" description="BAH" evidence="15">
    <location>
        <begin position="1009"/>
        <end position="1128"/>
    </location>
</feature>
<feature type="compositionally biased region" description="Basic and acidic residues" evidence="11">
    <location>
        <begin position="986"/>
        <end position="999"/>
    </location>
</feature>
<evidence type="ECO:0000259" key="13">
    <source>
        <dbReference type="PROSITE" id="PS50118"/>
    </source>
</evidence>
<keyword evidence="9" id="KW-0862">Zinc</keyword>
<dbReference type="Pfam" id="PF00439">
    <property type="entry name" value="Bromodomain"/>
    <property type="match status" value="5"/>
</dbReference>
<feature type="compositionally biased region" description="Acidic residues" evidence="11">
    <location>
        <begin position="1530"/>
        <end position="1539"/>
    </location>
</feature>